<dbReference type="GO" id="GO:0016787">
    <property type="term" value="F:hydrolase activity"/>
    <property type="evidence" value="ECO:0007669"/>
    <property type="project" value="UniProtKB-KW"/>
</dbReference>
<accession>A0A5R9PZ28</accession>
<proteinExistence type="predicted"/>
<dbReference type="Gene3D" id="3.40.50.2000">
    <property type="entry name" value="Glycogen Phosphorylase B"/>
    <property type="match status" value="1"/>
</dbReference>
<dbReference type="NCBIfam" id="TIGR03590">
    <property type="entry name" value="PseG"/>
    <property type="match status" value="1"/>
</dbReference>
<gene>
    <name evidence="4" type="primary">pseG</name>
    <name evidence="4" type="ORF">C1E24_16735</name>
</gene>
<dbReference type="InterPro" id="IPR016181">
    <property type="entry name" value="Acyl_CoA_acyltransferase"/>
</dbReference>
<feature type="binding site" evidence="2">
    <location>
        <position position="266"/>
    </location>
    <ligand>
        <name>substrate</name>
    </ligand>
</feature>
<evidence type="ECO:0000313" key="4">
    <source>
        <dbReference type="EMBL" id="TLX45925.1"/>
    </source>
</evidence>
<feature type="binding site" evidence="2">
    <location>
        <position position="159"/>
    </location>
    <ligand>
        <name>substrate</name>
    </ligand>
</feature>
<dbReference type="PANTHER" id="PTHR43415">
    <property type="entry name" value="SPERMIDINE N(1)-ACETYLTRANSFERASE"/>
    <property type="match status" value="1"/>
</dbReference>
<dbReference type="Proteomes" id="UP000309186">
    <property type="component" value="Unassembled WGS sequence"/>
</dbReference>
<dbReference type="SUPFAM" id="SSF55729">
    <property type="entry name" value="Acyl-CoA N-acyltransferases (Nat)"/>
    <property type="match status" value="1"/>
</dbReference>
<dbReference type="AlphaFoldDB" id="A0A5R9PZ28"/>
<reference evidence="4 5" key="1">
    <citation type="submission" date="2018-01" db="EMBL/GenBank/DDBJ databases">
        <title>Co-occurrence of chitin degradation, pigmentation and bioactivity in marine Pseudoalteromonas.</title>
        <authorList>
            <person name="Paulsen S."/>
            <person name="Gram L."/>
            <person name="Machado H."/>
        </authorList>
    </citation>
    <scope>NUCLEOTIDE SEQUENCE [LARGE SCALE GENOMIC DNA]</scope>
    <source>
        <strain evidence="4 5">S3663</strain>
    </source>
</reference>
<feature type="domain" description="N-acetyltransferase" evidence="3">
    <location>
        <begin position="352"/>
        <end position="499"/>
    </location>
</feature>
<dbReference type="GO" id="GO:0016747">
    <property type="term" value="F:acyltransferase activity, transferring groups other than amino-acyl groups"/>
    <property type="evidence" value="ECO:0007669"/>
    <property type="project" value="InterPro"/>
</dbReference>
<organism evidence="4 5">
    <name type="scientific">Pseudoalteromonas phenolica</name>
    <dbReference type="NCBI Taxonomy" id="161398"/>
    <lineage>
        <taxon>Bacteria</taxon>
        <taxon>Pseudomonadati</taxon>
        <taxon>Pseudomonadota</taxon>
        <taxon>Gammaproteobacteria</taxon>
        <taxon>Alteromonadales</taxon>
        <taxon>Pseudoalteromonadaceae</taxon>
        <taxon>Pseudoalteromonas</taxon>
    </lineage>
</organism>
<name>A0A5R9PZ28_9GAMM</name>
<dbReference type="RefSeq" id="WP_138483399.1">
    <property type="nucleotide sequence ID" value="NZ_PPSW01000027.1"/>
</dbReference>
<dbReference type="Pfam" id="PF13302">
    <property type="entry name" value="Acetyltransf_3"/>
    <property type="match status" value="1"/>
</dbReference>
<evidence type="ECO:0000259" key="3">
    <source>
        <dbReference type="PROSITE" id="PS51186"/>
    </source>
</evidence>
<dbReference type="Gene3D" id="3.40.630.30">
    <property type="match status" value="1"/>
</dbReference>
<dbReference type="PROSITE" id="PS51186">
    <property type="entry name" value="GNAT"/>
    <property type="match status" value="1"/>
</dbReference>
<evidence type="ECO:0000256" key="2">
    <source>
        <dbReference type="PIRSR" id="PIRSR620023-2"/>
    </source>
</evidence>
<comment type="caution">
    <text evidence="4">The sequence shown here is derived from an EMBL/GenBank/DDBJ whole genome shotgun (WGS) entry which is preliminary data.</text>
</comment>
<feature type="active site" description="Proton acceptor" evidence="1">
    <location>
        <position position="17"/>
    </location>
</feature>
<dbReference type="SUPFAM" id="SSF53756">
    <property type="entry name" value="UDP-Glycosyltransferase/glycogen phosphorylase"/>
    <property type="match status" value="1"/>
</dbReference>
<dbReference type="InterPro" id="IPR020023">
    <property type="entry name" value="PseG"/>
</dbReference>
<protein>
    <submittedName>
        <fullName evidence="4">UDP-2,4-diacetamido-2,4, 6-trideoxy-beta-L-altropyranose hydrolase</fullName>
    </submittedName>
</protein>
<evidence type="ECO:0000256" key="1">
    <source>
        <dbReference type="PIRSR" id="PIRSR620023-1"/>
    </source>
</evidence>
<evidence type="ECO:0000313" key="5">
    <source>
        <dbReference type="Proteomes" id="UP000309186"/>
    </source>
</evidence>
<dbReference type="OrthoDB" id="9788924at2"/>
<dbReference type="InterPro" id="IPR000182">
    <property type="entry name" value="GNAT_dom"/>
</dbReference>
<dbReference type="Gene3D" id="3.40.50.11190">
    <property type="match status" value="1"/>
</dbReference>
<dbReference type="EMBL" id="PPSW01000027">
    <property type="protein sequence ID" value="TLX45925.1"/>
    <property type="molecule type" value="Genomic_DNA"/>
</dbReference>
<dbReference type="PANTHER" id="PTHR43415:SF3">
    <property type="entry name" value="GNAT-FAMILY ACETYLTRANSFERASE"/>
    <property type="match status" value="1"/>
</dbReference>
<sequence>MKVLFRLDANQQIGAGHFERCFSIAKGILSTEQETHLTITFACISLPSKYQQRLANAGFHYINLPALINQSIDAENLISQVSHQIDILFVDHYKLAKEWETIMRPKCKRMVAIDDLANREHGEVDFLLDQTFNRLEDDYKEYVSAKTTVLSGSHYALLRDEFYSKRKTQAVLPGNFPQQIVLALGAMNNEGCTNLLVKLLLQVRKLHSLSFSLTILLSSQAYQLDELKRDIAQYPFINLLEDCDNVGLIYSTSDLAIGACGTSTWERCTLGIPSLAITLAENQIEIAEQLDRYGAHKYLGDIKNIDLFKLERTFMSFVENKHLVDEMANRALQVCDGLGVARLLRKLGLAKVHLKKATEQDIRTLYKWQSNPEIRKFSRNPKPVSWLEHLNWMKKALCDPSRHLFIIKSNTHLNSLPVGMLRLDEFLDGHEISILVDTEFQNQGIALKAISNIPDHFLLENIYASVSTVNKASQKLFSNAGFKKVEDELFVLTNKKELIHEE</sequence>
<keyword evidence="4" id="KW-0378">Hydrolase</keyword>